<keyword evidence="4 6" id="KW-1133">Transmembrane helix</keyword>
<comment type="caution">
    <text evidence="7">The sequence shown here is derived from an EMBL/GenBank/DDBJ whole genome shotgun (WGS) entry which is preliminary data.</text>
</comment>
<accession>A0ABY0FPY6</accession>
<keyword evidence="2" id="KW-1003">Cell membrane</keyword>
<feature type="transmembrane region" description="Helical" evidence="6">
    <location>
        <begin position="317"/>
        <end position="339"/>
    </location>
</feature>
<keyword evidence="3 6" id="KW-0812">Transmembrane</keyword>
<evidence type="ECO:0000256" key="6">
    <source>
        <dbReference type="SAM" id="Phobius"/>
    </source>
</evidence>
<feature type="transmembrane region" description="Helical" evidence="6">
    <location>
        <begin position="274"/>
        <end position="297"/>
    </location>
</feature>
<dbReference type="EMBL" id="PRLM01000001">
    <property type="protein sequence ID" value="RYC75132.1"/>
    <property type="molecule type" value="Genomic_DNA"/>
</dbReference>
<dbReference type="Pfam" id="PF03706">
    <property type="entry name" value="LPG_synthase_TM"/>
    <property type="match status" value="1"/>
</dbReference>
<gene>
    <name evidence="7" type="ORF">G3RUM_00072</name>
</gene>
<feature type="transmembrane region" description="Helical" evidence="6">
    <location>
        <begin position="48"/>
        <end position="71"/>
    </location>
</feature>
<feature type="transmembrane region" description="Helical" evidence="6">
    <location>
        <begin position="92"/>
        <end position="112"/>
    </location>
</feature>
<dbReference type="RefSeq" id="WP_129734282.1">
    <property type="nucleotide sequence ID" value="NZ_PRLM01000001.1"/>
</dbReference>
<feature type="transmembrane region" description="Helical" evidence="6">
    <location>
        <begin position="132"/>
        <end position="156"/>
    </location>
</feature>
<keyword evidence="5 6" id="KW-0472">Membrane</keyword>
<reference evidence="7 8" key="2">
    <citation type="journal article" date="2020" name="Cell Rep.">
        <title>Acquisition and Adaptation of Ultra-small Parasitic Reduced Genome Bacteria to Mammalian Hosts.</title>
        <authorList>
            <person name="McLean J.S."/>
            <person name="Bor B."/>
            <person name="Kerns K.A."/>
            <person name="Liu Q."/>
            <person name="To T.T."/>
            <person name="Solden L."/>
            <person name="Hendrickson E.L."/>
            <person name="Wrighton K."/>
            <person name="Shi W."/>
            <person name="He X."/>
        </authorList>
    </citation>
    <scope>NUCLEOTIDE SEQUENCE [LARGE SCALE GENOMIC DNA]</scope>
    <source>
        <strain evidence="7 8">TM7_G3_2_Rum_HOT_351B</strain>
    </source>
</reference>
<sequence length="351" mass="39939">MAKKKKLKFSFRAILSVLTVILVGYVVYRNWPDILDTVDHLGETNVFVLLLLIPEQLYMYYACGQIFFSYLRNRKNVQKFSGKEILLISTELNFVNHAIPAGGVGGLAFLTYRLLPYNVTAGQASFLYLFRYAVTTVINYVQALIAIGVLLILNLIPDEAKWIIPVSLLMNMGVFFFLWLVIYVASSGKRIEFFSRTVSRIMNRVVRIFTFGHKRQLMKYEKISNYFADIHESVKIAKENKRYLKKPAVWGVVYSFCEIATYWIVAISLGRPELLPFIMVGEAIGSVFDGIVPYGLYELGMAGVMIALGVDFPTATIITVMTRVVTLLFTIVSGSWPYYRAIRGKKNAERD</sequence>
<evidence type="ECO:0000256" key="5">
    <source>
        <dbReference type="ARBA" id="ARBA00023136"/>
    </source>
</evidence>
<evidence type="ECO:0000256" key="1">
    <source>
        <dbReference type="ARBA" id="ARBA00004651"/>
    </source>
</evidence>
<protein>
    <recommendedName>
        <fullName evidence="9">Flippase-like domain-containing protein</fullName>
    </recommendedName>
</protein>
<name>A0ABY0FPY6_9BACT</name>
<proteinExistence type="predicted"/>
<reference evidence="7 8" key="1">
    <citation type="journal article" date="2018" name="bioRxiv">
        <title>Evidence of independent acquisition and adaption of ultra-small bacteria to human hosts across the highly diverse yet reduced genomes of the phylum Saccharibacteria.</title>
        <authorList>
            <person name="McLean J.S."/>
            <person name="Bor B."/>
            <person name="To T.T."/>
            <person name="Liu Q."/>
            <person name="Kearns K.A."/>
            <person name="Solden L.M."/>
            <person name="Wrighton K.C."/>
            <person name="He X."/>
            <person name="Shi W."/>
        </authorList>
    </citation>
    <scope>NUCLEOTIDE SEQUENCE [LARGE SCALE GENOMIC DNA]</scope>
    <source>
        <strain evidence="7 8">TM7_G3_2_Rum_HOT_351B</strain>
    </source>
</reference>
<dbReference type="PANTHER" id="PTHR39087:SF2">
    <property type="entry name" value="UPF0104 MEMBRANE PROTEIN MJ1595"/>
    <property type="match status" value="1"/>
</dbReference>
<dbReference type="PANTHER" id="PTHR39087">
    <property type="entry name" value="UPF0104 MEMBRANE PROTEIN MJ1595"/>
    <property type="match status" value="1"/>
</dbReference>
<dbReference type="Proteomes" id="UP001191019">
    <property type="component" value="Unassembled WGS sequence"/>
</dbReference>
<evidence type="ECO:0000313" key="7">
    <source>
        <dbReference type="EMBL" id="RYC75132.1"/>
    </source>
</evidence>
<evidence type="ECO:0008006" key="9">
    <source>
        <dbReference type="Google" id="ProtNLM"/>
    </source>
</evidence>
<evidence type="ECO:0000313" key="8">
    <source>
        <dbReference type="Proteomes" id="UP001191019"/>
    </source>
</evidence>
<feature type="transmembrane region" description="Helical" evidence="6">
    <location>
        <begin position="248"/>
        <end position="267"/>
    </location>
</feature>
<organism evidence="7 8">
    <name type="scientific">Candidatus Nanosyncoccus alces</name>
    <dbReference type="NCBI Taxonomy" id="2171997"/>
    <lineage>
        <taxon>Bacteria</taxon>
        <taxon>Candidatus Saccharimonadota</taxon>
        <taxon>Candidatus Nanosyncoccalia</taxon>
        <taxon>Candidatus Nanosyncoccales</taxon>
        <taxon>Candidatus Nanosyncoccaceae</taxon>
        <taxon>Candidatus Nanosyncoccus</taxon>
    </lineage>
</organism>
<evidence type="ECO:0000256" key="4">
    <source>
        <dbReference type="ARBA" id="ARBA00022989"/>
    </source>
</evidence>
<evidence type="ECO:0000256" key="2">
    <source>
        <dbReference type="ARBA" id="ARBA00022475"/>
    </source>
</evidence>
<feature type="transmembrane region" description="Helical" evidence="6">
    <location>
        <begin position="9"/>
        <end position="28"/>
    </location>
</feature>
<evidence type="ECO:0000256" key="3">
    <source>
        <dbReference type="ARBA" id="ARBA00022692"/>
    </source>
</evidence>
<dbReference type="InterPro" id="IPR022791">
    <property type="entry name" value="L-PG_synthase/AglD"/>
</dbReference>
<keyword evidence="8" id="KW-1185">Reference proteome</keyword>
<feature type="transmembrane region" description="Helical" evidence="6">
    <location>
        <begin position="168"/>
        <end position="186"/>
    </location>
</feature>
<comment type="subcellular location">
    <subcellularLocation>
        <location evidence="1">Cell membrane</location>
        <topology evidence="1">Multi-pass membrane protein</topology>
    </subcellularLocation>
</comment>